<dbReference type="AlphaFoldDB" id="A0A5A7MKT8"/>
<comment type="pathway">
    <text evidence="2">Cofactor biosynthesis; 7,8-dihydroneopterin triphosphate biosynthesis; 7,8-dihydroneopterin triphosphate from GTP: step 1/1.</text>
</comment>
<dbReference type="UniPathway" id="UPA00848">
    <property type="reaction ID" value="UER00151"/>
</dbReference>
<keyword evidence="5" id="KW-0554">One-carbon metabolism</keyword>
<evidence type="ECO:0000256" key="1">
    <source>
        <dbReference type="ARBA" id="ARBA00001052"/>
    </source>
</evidence>
<dbReference type="InterPro" id="IPR001474">
    <property type="entry name" value="GTP_CycHdrlase_I"/>
</dbReference>
<dbReference type="GO" id="GO:0006729">
    <property type="term" value="P:tetrahydrobiopterin biosynthetic process"/>
    <property type="evidence" value="ECO:0007669"/>
    <property type="project" value="TreeGrafter"/>
</dbReference>
<dbReference type="Gene3D" id="3.30.1130.10">
    <property type="match status" value="1"/>
</dbReference>
<keyword evidence="7" id="KW-0547">Nucleotide-binding</keyword>
<dbReference type="PANTHER" id="PTHR11109">
    <property type="entry name" value="GTP CYCLOHYDROLASE I"/>
    <property type="match status" value="1"/>
</dbReference>
<evidence type="ECO:0000256" key="2">
    <source>
        <dbReference type="ARBA" id="ARBA00005080"/>
    </source>
</evidence>
<gene>
    <name evidence="9" type="ORF">JCM17844_02480</name>
</gene>
<evidence type="ECO:0000256" key="6">
    <source>
        <dbReference type="ARBA" id="ARBA00022801"/>
    </source>
</evidence>
<organism evidence="9 10">
    <name type="scientific">Iodidimonas gelatinilytica</name>
    <dbReference type="NCBI Taxonomy" id="1236966"/>
    <lineage>
        <taxon>Bacteria</taxon>
        <taxon>Pseudomonadati</taxon>
        <taxon>Pseudomonadota</taxon>
        <taxon>Alphaproteobacteria</taxon>
        <taxon>Iodidimonadales</taxon>
        <taxon>Iodidimonadaceae</taxon>
        <taxon>Iodidimonas</taxon>
    </lineage>
</organism>
<protein>
    <recommendedName>
        <fullName evidence="4">GTP cyclohydrolase I</fullName>
        <ecNumber evidence="4">3.5.4.16</ecNumber>
    </recommendedName>
</protein>
<accession>A0A5A7MKT8</accession>
<dbReference type="InterPro" id="IPR043133">
    <property type="entry name" value="GTP-CH-I_C/QueF"/>
</dbReference>
<dbReference type="EC" id="3.5.4.16" evidence="4"/>
<evidence type="ECO:0000313" key="10">
    <source>
        <dbReference type="Proteomes" id="UP000322084"/>
    </source>
</evidence>
<reference evidence="9 10" key="1">
    <citation type="submission" date="2019-09" db="EMBL/GenBank/DDBJ databases">
        <title>NBRP : Genome information of microbial organism related human and environment.</title>
        <authorList>
            <person name="Hattori M."/>
            <person name="Oshima K."/>
            <person name="Inaba H."/>
            <person name="Suda W."/>
            <person name="Sakamoto M."/>
            <person name="Iino T."/>
            <person name="Kitahara M."/>
            <person name="Oshida Y."/>
            <person name="Iida T."/>
            <person name="Kudo T."/>
            <person name="Itoh T."/>
            <person name="Ohkuma M."/>
        </authorList>
    </citation>
    <scope>NUCLEOTIDE SEQUENCE [LARGE SCALE GENOMIC DNA]</scope>
    <source>
        <strain evidence="9 10">Hi-2</strain>
    </source>
</reference>
<evidence type="ECO:0000256" key="4">
    <source>
        <dbReference type="ARBA" id="ARBA00012715"/>
    </source>
</evidence>
<dbReference type="GO" id="GO:0005525">
    <property type="term" value="F:GTP binding"/>
    <property type="evidence" value="ECO:0007669"/>
    <property type="project" value="UniProtKB-KW"/>
</dbReference>
<dbReference type="GO" id="GO:0003934">
    <property type="term" value="F:GTP cyclohydrolase I activity"/>
    <property type="evidence" value="ECO:0007669"/>
    <property type="project" value="UniProtKB-EC"/>
</dbReference>
<dbReference type="Pfam" id="PF01227">
    <property type="entry name" value="GTP_cyclohydroI"/>
    <property type="match status" value="1"/>
</dbReference>
<comment type="subunit">
    <text evidence="3">Toroid-shaped homodecamer, composed of two pentamers of five dimers.</text>
</comment>
<dbReference type="InterPro" id="IPR020602">
    <property type="entry name" value="GTP_CycHdrlase_I_dom"/>
</dbReference>
<evidence type="ECO:0000259" key="8">
    <source>
        <dbReference type="Pfam" id="PF01227"/>
    </source>
</evidence>
<keyword evidence="6" id="KW-0378">Hydrolase</keyword>
<dbReference type="Proteomes" id="UP000322084">
    <property type="component" value="Unassembled WGS sequence"/>
</dbReference>
<dbReference type="GO" id="GO:0006730">
    <property type="term" value="P:one-carbon metabolic process"/>
    <property type="evidence" value="ECO:0007669"/>
    <property type="project" value="UniProtKB-KW"/>
</dbReference>
<sequence>MQVQERLTAQIGDCISGVLEPQGVAVVIEATHGCMTCRGVETPDVVMTTSRMTGVFREDDKARREVLSLMGF</sequence>
<comment type="caution">
    <text evidence="9">The sequence shown here is derived from an EMBL/GenBank/DDBJ whole genome shotgun (WGS) entry which is preliminary data.</text>
</comment>
<name>A0A5A7MKT8_9PROT</name>
<keyword evidence="7" id="KW-0342">GTP-binding</keyword>
<evidence type="ECO:0000256" key="5">
    <source>
        <dbReference type="ARBA" id="ARBA00022563"/>
    </source>
</evidence>
<feature type="domain" description="GTP cyclohydrolase I" evidence="8">
    <location>
        <begin position="1"/>
        <end position="70"/>
    </location>
</feature>
<evidence type="ECO:0000256" key="7">
    <source>
        <dbReference type="ARBA" id="ARBA00023134"/>
    </source>
</evidence>
<comment type="catalytic activity">
    <reaction evidence="1">
        <text>GTP + H2O = 7,8-dihydroneopterin 3'-triphosphate + formate + H(+)</text>
        <dbReference type="Rhea" id="RHEA:17473"/>
        <dbReference type="ChEBI" id="CHEBI:15377"/>
        <dbReference type="ChEBI" id="CHEBI:15378"/>
        <dbReference type="ChEBI" id="CHEBI:15740"/>
        <dbReference type="ChEBI" id="CHEBI:37565"/>
        <dbReference type="ChEBI" id="CHEBI:58462"/>
        <dbReference type="EC" id="3.5.4.16"/>
    </reaction>
</comment>
<dbReference type="GO" id="GO:0005737">
    <property type="term" value="C:cytoplasm"/>
    <property type="evidence" value="ECO:0007669"/>
    <property type="project" value="TreeGrafter"/>
</dbReference>
<dbReference type="GO" id="GO:0008270">
    <property type="term" value="F:zinc ion binding"/>
    <property type="evidence" value="ECO:0007669"/>
    <property type="project" value="TreeGrafter"/>
</dbReference>
<proteinExistence type="predicted"/>
<evidence type="ECO:0000313" key="9">
    <source>
        <dbReference type="EMBL" id="GEQ96611.1"/>
    </source>
</evidence>
<evidence type="ECO:0000256" key="3">
    <source>
        <dbReference type="ARBA" id="ARBA00011857"/>
    </source>
</evidence>
<dbReference type="EMBL" id="BKCL01000001">
    <property type="protein sequence ID" value="GEQ96611.1"/>
    <property type="molecule type" value="Genomic_DNA"/>
</dbReference>
<dbReference type="SUPFAM" id="SSF55620">
    <property type="entry name" value="Tetrahydrobiopterin biosynthesis enzymes-like"/>
    <property type="match status" value="1"/>
</dbReference>
<dbReference type="GO" id="GO:0046654">
    <property type="term" value="P:tetrahydrofolate biosynthetic process"/>
    <property type="evidence" value="ECO:0007669"/>
    <property type="project" value="InterPro"/>
</dbReference>
<dbReference type="PANTHER" id="PTHR11109:SF7">
    <property type="entry name" value="GTP CYCLOHYDROLASE 1"/>
    <property type="match status" value="1"/>
</dbReference>